<dbReference type="OrthoDB" id="9809746at2"/>
<dbReference type="SUPFAM" id="SSF52833">
    <property type="entry name" value="Thioredoxin-like"/>
    <property type="match status" value="1"/>
</dbReference>
<evidence type="ECO:0000313" key="1">
    <source>
        <dbReference type="EMBL" id="TVT42307.1"/>
    </source>
</evidence>
<dbReference type="EMBL" id="VJWX01000248">
    <property type="protein sequence ID" value="TVT42307.1"/>
    <property type="molecule type" value="Genomic_DNA"/>
</dbReference>
<reference evidence="1 2" key="2">
    <citation type="submission" date="2019-08" db="EMBL/GenBank/DDBJ databases">
        <title>Amycolatopsis acidicola sp. nov., isolated from peat swamp forest soil.</title>
        <authorList>
            <person name="Srisuk N."/>
        </authorList>
    </citation>
    <scope>NUCLEOTIDE SEQUENCE [LARGE SCALE GENOMIC DNA]</scope>
    <source>
        <strain evidence="1 2">TBRC 6029</strain>
    </source>
</reference>
<gene>
    <name evidence="1" type="ORF">FNH05_22535</name>
</gene>
<proteinExistence type="predicted"/>
<dbReference type="Gene3D" id="3.40.30.10">
    <property type="entry name" value="Glutaredoxin"/>
    <property type="match status" value="1"/>
</dbReference>
<dbReference type="AlphaFoldDB" id="A0A558C0N0"/>
<accession>A0A558C0N0</accession>
<sequence length="200" mass="21921">MSLNSKGNRLGAGVFVAGRELVTVTGETLRVPEPGRLVHLQFRRFAGCPVCNLHLRSFVQRHDEIAGAGIREVVFFHSSAEELREHVAALPFAVVADPEKRCYTEFGVEAGRRALLDPRAWGPILRGVFRSLGQVLRRRAPLPKANPEGGRFGLPADFLIDDQGRMIASHYGEHVYDQWSVGELLTLAGTGRSPSVEIGG</sequence>
<dbReference type="RefSeq" id="WP_144590707.1">
    <property type="nucleotide sequence ID" value="NZ_VJWX01000248.1"/>
</dbReference>
<organism evidence="1 2">
    <name type="scientific">Amycolatopsis rhizosphaerae</name>
    <dbReference type="NCBI Taxonomy" id="2053003"/>
    <lineage>
        <taxon>Bacteria</taxon>
        <taxon>Bacillati</taxon>
        <taxon>Actinomycetota</taxon>
        <taxon>Actinomycetes</taxon>
        <taxon>Pseudonocardiales</taxon>
        <taxon>Pseudonocardiaceae</taxon>
        <taxon>Amycolatopsis</taxon>
    </lineage>
</organism>
<dbReference type="Pfam" id="PF13911">
    <property type="entry name" value="AhpC-TSA_2"/>
    <property type="match status" value="1"/>
</dbReference>
<dbReference type="InterPro" id="IPR032801">
    <property type="entry name" value="PXL2A/B/C"/>
</dbReference>
<reference evidence="1 2" key="1">
    <citation type="submission" date="2019-07" db="EMBL/GenBank/DDBJ databases">
        <authorList>
            <person name="Duangmal K."/>
            <person name="Teo W.F.A."/>
        </authorList>
    </citation>
    <scope>NUCLEOTIDE SEQUENCE [LARGE SCALE GENOMIC DNA]</scope>
    <source>
        <strain evidence="1 2">TBRC 6029</strain>
    </source>
</reference>
<keyword evidence="2" id="KW-1185">Reference proteome</keyword>
<dbReference type="CDD" id="cd02970">
    <property type="entry name" value="PRX_like2"/>
    <property type="match status" value="1"/>
</dbReference>
<evidence type="ECO:0000313" key="2">
    <source>
        <dbReference type="Proteomes" id="UP000320011"/>
    </source>
</evidence>
<name>A0A558C0N0_9PSEU</name>
<dbReference type="Proteomes" id="UP000320011">
    <property type="component" value="Unassembled WGS sequence"/>
</dbReference>
<protein>
    <submittedName>
        <fullName evidence="1">AhpC/TSA family protein</fullName>
    </submittedName>
</protein>
<comment type="caution">
    <text evidence="1">The sequence shown here is derived from an EMBL/GenBank/DDBJ whole genome shotgun (WGS) entry which is preliminary data.</text>
</comment>
<dbReference type="InterPro" id="IPR036249">
    <property type="entry name" value="Thioredoxin-like_sf"/>
</dbReference>